<dbReference type="Proteomes" id="UP000593892">
    <property type="component" value="Chromosome"/>
</dbReference>
<keyword evidence="3" id="KW-1185">Reference proteome</keyword>
<dbReference type="EMBL" id="CP063849">
    <property type="protein sequence ID" value="QOY90891.1"/>
    <property type="molecule type" value="Genomic_DNA"/>
</dbReference>
<feature type="region of interest" description="Disordered" evidence="1">
    <location>
        <begin position="124"/>
        <end position="184"/>
    </location>
</feature>
<protein>
    <submittedName>
        <fullName evidence="2">Uncharacterized protein</fullName>
    </submittedName>
</protein>
<sequence length="383" mass="40328">MAAGDVFASGSPSGALMGAVRSLRQDAANGTGAPQLAAGAEYPSSLPKWNALRGKYPADAAAFQPCVDPLLEAFRELKQVGPLMSGKNYAAQVNAGVKRAKALVRQADDCIAKLNDEGLTATAGQLQQQAQDQTPRSGSDDFGSNPQGNGRPGGGGYPYKPPKYDPRRKNLTPHAPYTSATPTADMMKDCIEEATLNNESRPDSEVREICAQVVQNIKMNLAKPDCVVPDGSAGLVAQTPTLDGESPTPLCGGLKDTRAISVRIGTGASARTVKLNFDGNVPYFNGYIDGYGTRPIPITIDITREGAQLHLNRAISQNAFPNYLEGTITPVVGTDGVSLVAMKLEITRIGSGPKGQIHSVPPGKVANLFPSATRLVQPQWTGF</sequence>
<accession>A0A7S7SNU1</accession>
<feature type="compositionally biased region" description="Low complexity" evidence="1">
    <location>
        <begin position="124"/>
        <end position="134"/>
    </location>
</feature>
<proteinExistence type="predicted"/>
<reference evidence="2 3" key="1">
    <citation type="submission" date="2020-10" db="EMBL/GenBank/DDBJ databases">
        <title>Complete genome sequence of Paludibaculum fermentans P105T, a facultatively anaerobic acidobacterium capable of dissimilatory Fe(III) reduction.</title>
        <authorList>
            <person name="Dedysh S.N."/>
            <person name="Beletsky A.V."/>
            <person name="Kulichevskaya I.S."/>
            <person name="Mardanov A.V."/>
            <person name="Ravin N.V."/>
        </authorList>
    </citation>
    <scope>NUCLEOTIDE SEQUENCE [LARGE SCALE GENOMIC DNA]</scope>
    <source>
        <strain evidence="2 3">P105</strain>
    </source>
</reference>
<dbReference type="AlphaFoldDB" id="A0A7S7SNU1"/>
<dbReference type="RefSeq" id="WP_194452548.1">
    <property type="nucleotide sequence ID" value="NZ_CP063849.1"/>
</dbReference>
<evidence type="ECO:0000313" key="3">
    <source>
        <dbReference type="Proteomes" id="UP000593892"/>
    </source>
</evidence>
<evidence type="ECO:0000313" key="2">
    <source>
        <dbReference type="EMBL" id="QOY90891.1"/>
    </source>
</evidence>
<name>A0A7S7SNU1_PALFE</name>
<gene>
    <name evidence="2" type="ORF">IRI77_13375</name>
</gene>
<organism evidence="2 3">
    <name type="scientific">Paludibaculum fermentans</name>
    <dbReference type="NCBI Taxonomy" id="1473598"/>
    <lineage>
        <taxon>Bacteria</taxon>
        <taxon>Pseudomonadati</taxon>
        <taxon>Acidobacteriota</taxon>
        <taxon>Terriglobia</taxon>
        <taxon>Bryobacterales</taxon>
        <taxon>Bryobacteraceae</taxon>
        <taxon>Paludibaculum</taxon>
    </lineage>
</organism>
<evidence type="ECO:0000256" key="1">
    <source>
        <dbReference type="SAM" id="MobiDB-lite"/>
    </source>
</evidence>
<dbReference type="KEGG" id="pfer:IRI77_13375"/>